<dbReference type="GO" id="GO:0005524">
    <property type="term" value="F:ATP binding"/>
    <property type="evidence" value="ECO:0007669"/>
    <property type="project" value="UniProtKB-UniRule"/>
</dbReference>
<evidence type="ECO:0000259" key="17">
    <source>
        <dbReference type="PROSITE" id="PS50975"/>
    </source>
</evidence>
<comment type="pathway">
    <text evidence="2 16">Lipid metabolism; malonyl-CoA biosynthesis; malonyl-CoA from acetyl-CoA: step 1/1.</text>
</comment>
<dbReference type="Pfam" id="PF00289">
    <property type="entry name" value="Biotin_carb_N"/>
    <property type="match status" value="1"/>
</dbReference>
<dbReference type="FunFam" id="3.40.50.20:FF:000010">
    <property type="entry name" value="Propionyl-CoA carboxylase subunit alpha"/>
    <property type="match status" value="1"/>
</dbReference>
<evidence type="ECO:0000256" key="12">
    <source>
        <dbReference type="ARBA" id="ARBA00023160"/>
    </source>
</evidence>
<evidence type="ECO:0000313" key="19">
    <source>
        <dbReference type="EMBL" id="MBD0380722.1"/>
    </source>
</evidence>
<dbReference type="FunFam" id="3.30.470.20:FF:000028">
    <property type="entry name" value="Methylcrotonoyl-CoA carboxylase subunit alpha, mitochondrial"/>
    <property type="match status" value="1"/>
</dbReference>
<protein>
    <recommendedName>
        <fullName evidence="4 16">Biotin carboxylase</fullName>
        <ecNumber evidence="4 16">6.3.4.14</ecNumber>
    </recommendedName>
    <alternativeName>
        <fullName evidence="16">Acetyl-coenzyme A carboxylase biotin carboxylase subunit A</fullName>
    </alternativeName>
</protein>
<name>A0A926KNS8_9BACL</name>
<evidence type="ECO:0000256" key="11">
    <source>
        <dbReference type="ARBA" id="ARBA00022842"/>
    </source>
</evidence>
<evidence type="ECO:0000256" key="3">
    <source>
        <dbReference type="ARBA" id="ARBA00011750"/>
    </source>
</evidence>
<keyword evidence="11" id="KW-0460">Magnesium</keyword>
<comment type="caution">
    <text evidence="19">The sequence shown here is derived from an EMBL/GenBank/DDBJ whole genome shotgun (WGS) entry which is preliminary data.</text>
</comment>
<accession>A0A926KNS8</accession>
<dbReference type="Proteomes" id="UP000650466">
    <property type="component" value="Unassembled WGS sequence"/>
</dbReference>
<dbReference type="PROSITE" id="PS50975">
    <property type="entry name" value="ATP_GRASP"/>
    <property type="match status" value="1"/>
</dbReference>
<dbReference type="GO" id="GO:0046872">
    <property type="term" value="F:metal ion binding"/>
    <property type="evidence" value="ECO:0007669"/>
    <property type="project" value="UniProtKB-KW"/>
</dbReference>
<evidence type="ECO:0000256" key="14">
    <source>
        <dbReference type="ARBA" id="ARBA00048600"/>
    </source>
</evidence>
<keyword evidence="20" id="KW-1185">Reference proteome</keyword>
<dbReference type="PANTHER" id="PTHR48095">
    <property type="entry name" value="PYRUVATE CARBOXYLASE SUBUNIT A"/>
    <property type="match status" value="1"/>
</dbReference>
<dbReference type="SMART" id="SM00878">
    <property type="entry name" value="Biotin_carb_C"/>
    <property type="match status" value="1"/>
</dbReference>
<proteinExistence type="predicted"/>
<evidence type="ECO:0000313" key="20">
    <source>
        <dbReference type="Proteomes" id="UP000650466"/>
    </source>
</evidence>
<dbReference type="InterPro" id="IPR011054">
    <property type="entry name" value="Rudment_hybrid_motif"/>
</dbReference>
<evidence type="ECO:0000256" key="8">
    <source>
        <dbReference type="ARBA" id="ARBA00022741"/>
    </source>
</evidence>
<dbReference type="InterPro" id="IPR011764">
    <property type="entry name" value="Biotin_carboxylation_dom"/>
</dbReference>
<dbReference type="PROSITE" id="PS50979">
    <property type="entry name" value="BC"/>
    <property type="match status" value="1"/>
</dbReference>
<evidence type="ECO:0000256" key="16">
    <source>
        <dbReference type="RuleBase" id="RU365063"/>
    </source>
</evidence>
<evidence type="ECO:0000256" key="7">
    <source>
        <dbReference type="ARBA" id="ARBA00022723"/>
    </source>
</evidence>
<keyword evidence="16" id="KW-0443">Lipid metabolism</keyword>
<comment type="subunit">
    <text evidence="3 16">Acetyl-CoA carboxylase is a heterohexamer of biotin carboxyl carrier protein, biotin carboxylase and the two subunits of carboxyl transferase in a 2:2 complex.</text>
</comment>
<evidence type="ECO:0000256" key="5">
    <source>
        <dbReference type="ARBA" id="ARBA00022516"/>
    </source>
</evidence>
<dbReference type="PROSITE" id="PS00866">
    <property type="entry name" value="CPSASE_1"/>
    <property type="match status" value="1"/>
</dbReference>
<evidence type="ECO:0000256" key="13">
    <source>
        <dbReference type="ARBA" id="ARBA00023267"/>
    </source>
</evidence>
<keyword evidence="7" id="KW-0479">Metal-binding</keyword>
<dbReference type="NCBIfam" id="NF006367">
    <property type="entry name" value="PRK08591.1"/>
    <property type="match status" value="1"/>
</dbReference>
<dbReference type="SMART" id="SM01209">
    <property type="entry name" value="GARS_A"/>
    <property type="match status" value="1"/>
</dbReference>
<keyword evidence="12 16" id="KW-0275">Fatty acid biosynthesis</keyword>
<comment type="function">
    <text evidence="1 16">This protein is a component of the acetyl coenzyme A carboxylase complex; first, biotin carboxylase catalyzes the carboxylation of the carrier protein and then the transcarboxylase transfers the carboxyl group to form malonyl-CoA.</text>
</comment>
<dbReference type="NCBIfam" id="TIGR00514">
    <property type="entry name" value="accC"/>
    <property type="match status" value="1"/>
</dbReference>
<evidence type="ECO:0000259" key="18">
    <source>
        <dbReference type="PROSITE" id="PS50979"/>
    </source>
</evidence>
<dbReference type="Gene3D" id="3.30.470.20">
    <property type="entry name" value="ATP-grasp fold, B domain"/>
    <property type="match status" value="1"/>
</dbReference>
<dbReference type="Pfam" id="PF02785">
    <property type="entry name" value="Biotin_carb_C"/>
    <property type="match status" value="1"/>
</dbReference>
<dbReference type="InterPro" id="IPR005482">
    <property type="entry name" value="Biotin_COase_C"/>
</dbReference>
<feature type="domain" description="ATP-grasp" evidence="17">
    <location>
        <begin position="121"/>
        <end position="318"/>
    </location>
</feature>
<evidence type="ECO:0000256" key="15">
    <source>
        <dbReference type="PROSITE-ProRule" id="PRU00409"/>
    </source>
</evidence>
<dbReference type="InterPro" id="IPR016185">
    <property type="entry name" value="PreATP-grasp_dom_sf"/>
</dbReference>
<dbReference type="RefSeq" id="WP_188174497.1">
    <property type="nucleotide sequence ID" value="NZ_JACVVD010000003.1"/>
</dbReference>
<evidence type="ECO:0000256" key="9">
    <source>
        <dbReference type="ARBA" id="ARBA00022832"/>
    </source>
</evidence>
<dbReference type="AlphaFoldDB" id="A0A926KNS8"/>
<evidence type="ECO:0000256" key="1">
    <source>
        <dbReference type="ARBA" id="ARBA00003761"/>
    </source>
</evidence>
<dbReference type="SUPFAM" id="SSF56059">
    <property type="entry name" value="Glutathione synthetase ATP-binding domain-like"/>
    <property type="match status" value="1"/>
</dbReference>
<keyword evidence="6 16" id="KW-0436">Ligase</keyword>
<dbReference type="PANTHER" id="PTHR48095:SF2">
    <property type="entry name" value="BIOTIN CARBOXYLASE, CHLOROPLASTIC"/>
    <property type="match status" value="1"/>
</dbReference>
<keyword evidence="10 15" id="KW-0067">ATP-binding</keyword>
<evidence type="ECO:0000256" key="4">
    <source>
        <dbReference type="ARBA" id="ARBA00013263"/>
    </source>
</evidence>
<evidence type="ECO:0000256" key="10">
    <source>
        <dbReference type="ARBA" id="ARBA00022840"/>
    </source>
</evidence>
<keyword evidence="13 16" id="KW-0092">Biotin</keyword>
<reference evidence="19" key="1">
    <citation type="submission" date="2020-09" db="EMBL/GenBank/DDBJ databases">
        <title>Draft Genome Sequence of Paenibacillus sp. WST5.</title>
        <authorList>
            <person name="Bao Z."/>
        </authorList>
    </citation>
    <scope>NUCLEOTIDE SEQUENCE</scope>
    <source>
        <strain evidence="19">WST5</strain>
    </source>
</reference>
<dbReference type="InterPro" id="IPR005481">
    <property type="entry name" value="BC-like_N"/>
</dbReference>
<dbReference type="InterPro" id="IPR051602">
    <property type="entry name" value="ACC_Biotin_Carboxylase"/>
</dbReference>
<keyword evidence="9 16" id="KW-0276">Fatty acid metabolism</keyword>
<evidence type="ECO:0000256" key="6">
    <source>
        <dbReference type="ARBA" id="ARBA00022598"/>
    </source>
</evidence>
<dbReference type="GO" id="GO:0004075">
    <property type="term" value="F:biotin carboxylase activity"/>
    <property type="evidence" value="ECO:0007669"/>
    <property type="project" value="UniProtKB-EC"/>
</dbReference>
<dbReference type="EC" id="6.3.4.14" evidence="4 16"/>
<dbReference type="InterPro" id="IPR004549">
    <property type="entry name" value="Acetyl_CoA_COase_biotin_COase"/>
</dbReference>
<dbReference type="FunFam" id="3.30.1490.20:FF:000018">
    <property type="entry name" value="Biotin carboxylase"/>
    <property type="match status" value="1"/>
</dbReference>
<keyword evidence="5 16" id="KW-0444">Lipid biosynthesis</keyword>
<comment type="catalytic activity">
    <reaction evidence="14 16">
        <text>N(6)-biotinyl-L-lysyl-[protein] + hydrogencarbonate + ATP = N(6)-carboxybiotinyl-L-lysyl-[protein] + ADP + phosphate + H(+)</text>
        <dbReference type="Rhea" id="RHEA:13501"/>
        <dbReference type="Rhea" id="RHEA-COMP:10505"/>
        <dbReference type="Rhea" id="RHEA-COMP:10506"/>
        <dbReference type="ChEBI" id="CHEBI:15378"/>
        <dbReference type="ChEBI" id="CHEBI:17544"/>
        <dbReference type="ChEBI" id="CHEBI:30616"/>
        <dbReference type="ChEBI" id="CHEBI:43474"/>
        <dbReference type="ChEBI" id="CHEBI:83144"/>
        <dbReference type="ChEBI" id="CHEBI:83145"/>
        <dbReference type="ChEBI" id="CHEBI:456216"/>
        <dbReference type="EC" id="6.3.4.14"/>
    </reaction>
</comment>
<dbReference type="SUPFAM" id="SSF51246">
    <property type="entry name" value="Rudiment single hybrid motif"/>
    <property type="match status" value="1"/>
</dbReference>
<organism evidence="19 20">
    <name type="scientific">Paenibacillus sedimenti</name>
    <dbReference type="NCBI Taxonomy" id="2770274"/>
    <lineage>
        <taxon>Bacteria</taxon>
        <taxon>Bacillati</taxon>
        <taxon>Bacillota</taxon>
        <taxon>Bacilli</taxon>
        <taxon>Bacillales</taxon>
        <taxon>Paenibacillaceae</taxon>
        <taxon>Paenibacillus</taxon>
    </lineage>
</organism>
<dbReference type="SUPFAM" id="SSF52440">
    <property type="entry name" value="PreATP-grasp domain"/>
    <property type="match status" value="1"/>
</dbReference>
<feature type="domain" description="Biotin carboxylation" evidence="18">
    <location>
        <begin position="2"/>
        <end position="447"/>
    </location>
</feature>
<dbReference type="PROSITE" id="PS00867">
    <property type="entry name" value="CPSASE_2"/>
    <property type="match status" value="1"/>
</dbReference>
<dbReference type="EMBL" id="JACVVD010000003">
    <property type="protein sequence ID" value="MBD0380722.1"/>
    <property type="molecule type" value="Genomic_DNA"/>
</dbReference>
<evidence type="ECO:0000256" key="2">
    <source>
        <dbReference type="ARBA" id="ARBA00004956"/>
    </source>
</evidence>
<dbReference type="GO" id="GO:0006633">
    <property type="term" value="P:fatty acid biosynthetic process"/>
    <property type="evidence" value="ECO:0007669"/>
    <property type="project" value="UniProtKB-KW"/>
</dbReference>
<dbReference type="InterPro" id="IPR011761">
    <property type="entry name" value="ATP-grasp"/>
</dbReference>
<dbReference type="Pfam" id="PF02786">
    <property type="entry name" value="CPSase_L_D2"/>
    <property type="match status" value="1"/>
</dbReference>
<sequence length="452" mass="49757">MKFHKILIANRGEIAVRIIRACRELGIYTVAVYSEADRDALHVRLADEAYCIGPTPSKDSYLNFTNLMSVATLTECDAIHPGYGFLAENADFAEICESCNITFIGPSPDAISRMGDKAVAKQTMKDARVPIIPGSDGLVENIEDALSIARDIGYPVIIKATAGGGGKGIRIADDEDMLVNQITTAQQEAQNAFGNSGVYLEKYLTGMKHVEIQILADKHGNVVHLGERDCSVQRRRQKLVEEAPCPILTPEIREAMGEAAVRAAKAVDYSGAGTLEFLLGPDGKFYFMEMNTRIQVEHPVTEMITGIDIIKEMISVAEGNPLSFTQEDVKINGWAIECRVNAEDPNKNFMPSAGQVKFYLPPGGFGVRVDSAVYPGYTIPPHYDSMVAKLIVWGTTREDAIARMKRALTEFAVEGVHTTIPFHLKLLEHKKFIKGDHDIKFLEEHDVNDPNS</sequence>
<keyword evidence="8 15" id="KW-0547">Nucleotide-binding</keyword>
<gene>
    <name evidence="19" type="primary">accC</name>
    <name evidence="19" type="ORF">ICC18_11395</name>
</gene>
<dbReference type="InterPro" id="IPR005479">
    <property type="entry name" value="CPAse_ATP-bd"/>
</dbReference>